<evidence type="ECO:0000313" key="2">
    <source>
        <dbReference type="Proteomes" id="UP000034057"/>
    </source>
</evidence>
<dbReference type="EMBL" id="LCQO01000016">
    <property type="protein sequence ID" value="KKW18115.1"/>
    <property type="molecule type" value="Genomic_DNA"/>
</dbReference>
<sequence>MPKKAGAKILMAGARAARLATCHKKDPGAEQRSDLERARLLLLEIIRKLAGGNTAEMQYVEQAMRELHPRTTYCQAMLIRDLADVCVTLHYLEQRSERAHEKSAEAVLCCTFLADLLGAT</sequence>
<dbReference type="AlphaFoldDB" id="A0A0G1WHP2"/>
<accession>A0A0G1WHP2</accession>
<reference evidence="1 2" key="1">
    <citation type="journal article" date="2015" name="Nature">
        <title>rRNA introns, odd ribosomes, and small enigmatic genomes across a large radiation of phyla.</title>
        <authorList>
            <person name="Brown C.T."/>
            <person name="Hug L.A."/>
            <person name="Thomas B.C."/>
            <person name="Sharon I."/>
            <person name="Castelle C.J."/>
            <person name="Singh A."/>
            <person name="Wilkins M.J."/>
            <person name="Williams K.H."/>
            <person name="Banfield J.F."/>
        </authorList>
    </citation>
    <scope>NUCLEOTIDE SEQUENCE [LARGE SCALE GENOMIC DNA]</scope>
</reference>
<comment type="caution">
    <text evidence="1">The sequence shown here is derived from an EMBL/GenBank/DDBJ whole genome shotgun (WGS) entry which is preliminary data.</text>
</comment>
<protein>
    <submittedName>
        <fullName evidence="1">Uncharacterized protein</fullName>
    </submittedName>
</protein>
<proteinExistence type="predicted"/>
<organism evidence="1 2">
    <name type="scientific">Candidatus Kaiserbacteria bacterium GW2011_GWA1_50_28</name>
    <dbReference type="NCBI Taxonomy" id="1618668"/>
    <lineage>
        <taxon>Bacteria</taxon>
        <taxon>Candidatus Kaiseribacteriota</taxon>
    </lineage>
</organism>
<gene>
    <name evidence="1" type="ORF">UY59_C0016G0008</name>
</gene>
<dbReference type="Proteomes" id="UP000034057">
    <property type="component" value="Unassembled WGS sequence"/>
</dbReference>
<evidence type="ECO:0000313" key="1">
    <source>
        <dbReference type="EMBL" id="KKW18115.1"/>
    </source>
</evidence>
<name>A0A0G1WHP2_9BACT</name>